<dbReference type="EMBL" id="AP022853">
    <property type="protein sequence ID" value="BCB27057.1"/>
    <property type="molecule type" value="Genomic_DNA"/>
</dbReference>
<dbReference type="KEGG" id="slac:SKTS_19430"/>
<accession>A0A6F8VD79</accession>
<evidence type="ECO:0000313" key="2">
    <source>
        <dbReference type="Proteomes" id="UP000502260"/>
    </source>
</evidence>
<dbReference type="Proteomes" id="UP000502260">
    <property type="component" value="Chromosome"/>
</dbReference>
<reference evidence="2" key="1">
    <citation type="submission" date="2020-03" db="EMBL/GenBank/DDBJ databases">
        <title>Complete genome sequence of sulfur-oxidizing bacterium skT11.</title>
        <authorList>
            <person name="Kanda M."/>
            <person name="Kojima H."/>
            <person name="Fukui M."/>
        </authorList>
    </citation>
    <scope>NUCLEOTIDE SEQUENCE [LARGE SCALE GENOMIC DNA]</scope>
    <source>
        <strain evidence="2">skT11</strain>
    </source>
</reference>
<sequence>MGFNSTQLAQASLVTQIGGAATSAVGSYYGAKSQVSSMQFQAGMADINTRIAELGAQQELYKGQQQTGTLTMKAGQIKSSQRAAMAANGIDLGEGNAAEVQASTDIMKEVDKNTIEANAVRSAWGYRTQGVNYQNDALVKRAGADSISPFASAATSLLGSASGVAGSWYNYSRNRDSIQAPAPVESRSW</sequence>
<evidence type="ECO:0000313" key="1">
    <source>
        <dbReference type="EMBL" id="BCB27057.1"/>
    </source>
</evidence>
<dbReference type="AlphaFoldDB" id="A0A6F8VD79"/>
<gene>
    <name evidence="1" type="ORF">SKTS_19430</name>
</gene>
<name>A0A6F8VD79_9PROT</name>
<proteinExistence type="predicted"/>
<organism evidence="1 2">
    <name type="scientific">Sulfurimicrobium lacus</name>
    <dbReference type="NCBI Taxonomy" id="2715678"/>
    <lineage>
        <taxon>Bacteria</taxon>
        <taxon>Pseudomonadati</taxon>
        <taxon>Pseudomonadota</taxon>
        <taxon>Betaproteobacteria</taxon>
        <taxon>Nitrosomonadales</taxon>
        <taxon>Sulfuricellaceae</taxon>
        <taxon>Sulfurimicrobium</taxon>
    </lineage>
</organism>
<keyword evidence="2" id="KW-1185">Reference proteome</keyword>
<protein>
    <submittedName>
        <fullName evidence="1">Phage protein</fullName>
    </submittedName>
</protein>
<dbReference type="RefSeq" id="WP_173064000.1">
    <property type="nucleotide sequence ID" value="NZ_AP022853.1"/>
</dbReference>